<dbReference type="NCBIfam" id="TIGR02669">
    <property type="entry name" value="SpoIID_LytB"/>
    <property type="match status" value="1"/>
</dbReference>
<sequence>MIKKYFWLKILILAGGLFLCGFLFWLNRFRIDAVEYKDKGVVYSYEMKDFLKVADLEGDEAEKVILPKISKILTEKDEAVIYELLGFSQILEERESAGNALSREQWCKDYEAVIKALGKKDIKTAVIQYLGHVPGEDRIITDQGNFDTYIPEEFWIYGAYYEIYCCENEMYGVKAEDLNKDTKQTAAVQENDTDESEKTDKNQKTENKKTSLPEKMRVLLTNDNKKEPYRKTFEIVCKSACTVQAGDQKKKYQSNKTYTEKNIKDLFCDGVTSVTLTPEKNKTLYLKNADSGKWSDSYRGTITIYKNKSGYWLVNTVSLEEYLYGVVPGEMPQSFQLEALKAQAVCARTFACNSVNDKKYSGFHADVEDSVNSQVYNKNGENKKTTQAVNDTKGKVLGTAKGEYASIYYYSTSCGFTAGLEAWGEKEGKDYLKSVSTLEKKTSVKDWDKFLKQTDVKAYDSHSRYFRWKAEITLPKDYSLKLVKREKSGVVTDISYVKNKKERHVKTENKIRQDLGKYLVKLTDANGKTDTSANMLPSAFFTVEKGGKDGTYILYGGGYGHGIGMSQYGADGMASKGMKYDKILEHYFPGTSLM</sequence>
<keyword evidence="2" id="KW-0472">Membrane</keyword>
<evidence type="ECO:0000256" key="2">
    <source>
        <dbReference type="SAM" id="Phobius"/>
    </source>
</evidence>
<evidence type="ECO:0000313" key="4">
    <source>
        <dbReference type="EMBL" id="MCU6761138.1"/>
    </source>
</evidence>
<accession>A0ABT2TG17</accession>
<name>A0ABT2TG17_9FIRM</name>
<dbReference type="Pfam" id="PF08486">
    <property type="entry name" value="SpoIID"/>
    <property type="match status" value="1"/>
</dbReference>
<keyword evidence="2" id="KW-0812">Transmembrane</keyword>
<feature type="region of interest" description="Disordered" evidence="1">
    <location>
        <begin position="184"/>
        <end position="213"/>
    </location>
</feature>
<dbReference type="EMBL" id="JAOQJQ010000001">
    <property type="protein sequence ID" value="MCU6761138.1"/>
    <property type="molecule type" value="Genomic_DNA"/>
</dbReference>
<feature type="transmembrane region" description="Helical" evidence="2">
    <location>
        <begin position="6"/>
        <end position="26"/>
    </location>
</feature>
<feature type="compositionally biased region" description="Basic and acidic residues" evidence="1">
    <location>
        <begin position="196"/>
        <end position="213"/>
    </location>
</feature>
<proteinExistence type="predicted"/>
<dbReference type="RefSeq" id="WP_158423982.1">
    <property type="nucleotide sequence ID" value="NZ_JAOQJQ010000001.1"/>
</dbReference>
<comment type="caution">
    <text evidence="4">The sequence shown here is derived from an EMBL/GenBank/DDBJ whole genome shotgun (WGS) entry which is preliminary data.</text>
</comment>
<dbReference type="Proteomes" id="UP001652442">
    <property type="component" value="Unassembled WGS sequence"/>
</dbReference>
<dbReference type="PANTHER" id="PTHR30032">
    <property type="entry name" value="N-ACETYLMURAMOYL-L-ALANINE AMIDASE-RELATED"/>
    <property type="match status" value="1"/>
</dbReference>
<dbReference type="PANTHER" id="PTHR30032:SF4">
    <property type="entry name" value="AMIDASE ENHANCER"/>
    <property type="match status" value="1"/>
</dbReference>
<protein>
    <submittedName>
        <fullName evidence="4">SpoIID/LytB domain-containing protein</fullName>
    </submittedName>
</protein>
<gene>
    <name evidence="4" type="ORF">OCV88_02155</name>
</gene>
<keyword evidence="2" id="KW-1133">Transmembrane helix</keyword>
<evidence type="ECO:0000313" key="5">
    <source>
        <dbReference type="Proteomes" id="UP001652442"/>
    </source>
</evidence>
<evidence type="ECO:0000259" key="3">
    <source>
        <dbReference type="Pfam" id="PF08486"/>
    </source>
</evidence>
<reference evidence="4 5" key="1">
    <citation type="journal article" date="2021" name="ISME Commun">
        <title>Automated analysis of genomic sequences facilitates high-throughput and comprehensive description of bacteria.</title>
        <authorList>
            <person name="Hitch T.C.A."/>
        </authorList>
    </citation>
    <scope>NUCLEOTIDE SEQUENCE [LARGE SCALE GENOMIC DNA]</scope>
    <source>
        <strain evidence="4 5">Sanger_109</strain>
    </source>
</reference>
<dbReference type="InterPro" id="IPR013486">
    <property type="entry name" value="SpoIID/LytB"/>
</dbReference>
<dbReference type="InterPro" id="IPR051922">
    <property type="entry name" value="Bact_Sporulation_Assoc"/>
</dbReference>
<feature type="domain" description="Sporulation stage II protein D amidase enhancer LytB N-terminal" evidence="3">
    <location>
        <begin position="309"/>
        <end position="397"/>
    </location>
</feature>
<keyword evidence="5" id="KW-1185">Reference proteome</keyword>
<dbReference type="InterPro" id="IPR013693">
    <property type="entry name" value="SpoIID/LytB_N"/>
</dbReference>
<evidence type="ECO:0000256" key="1">
    <source>
        <dbReference type="SAM" id="MobiDB-lite"/>
    </source>
</evidence>
<organism evidence="4 5">
    <name type="scientific">Brotonthovivens ammoniilytica</name>
    <dbReference type="NCBI Taxonomy" id="2981725"/>
    <lineage>
        <taxon>Bacteria</taxon>
        <taxon>Bacillati</taxon>
        <taxon>Bacillota</taxon>
        <taxon>Clostridia</taxon>
        <taxon>Lachnospirales</taxon>
        <taxon>Lachnospiraceae</taxon>
        <taxon>Brotonthovivens</taxon>
    </lineage>
</organism>